<dbReference type="EMBL" id="MT142231">
    <property type="protein sequence ID" value="QJA76556.1"/>
    <property type="molecule type" value="Genomic_DNA"/>
</dbReference>
<evidence type="ECO:0000313" key="2">
    <source>
        <dbReference type="EMBL" id="QJA76556.1"/>
    </source>
</evidence>
<gene>
    <name evidence="2" type="ORF">MM415A01485_0011</name>
    <name evidence="1" type="ORF">TM448A02302_0008</name>
</gene>
<dbReference type="AlphaFoldDB" id="A0A6H1ZV45"/>
<proteinExistence type="predicted"/>
<name>A0A6H1ZV45_9ZZZZ</name>
<dbReference type="EMBL" id="MT144289">
    <property type="protein sequence ID" value="QJA51803.1"/>
    <property type="molecule type" value="Genomic_DNA"/>
</dbReference>
<organism evidence="1">
    <name type="scientific">viral metagenome</name>
    <dbReference type="NCBI Taxonomy" id="1070528"/>
    <lineage>
        <taxon>unclassified sequences</taxon>
        <taxon>metagenomes</taxon>
        <taxon>organismal metagenomes</taxon>
    </lineage>
</organism>
<evidence type="ECO:0000313" key="1">
    <source>
        <dbReference type="EMBL" id="QJA51803.1"/>
    </source>
</evidence>
<sequence length="84" mass="10018">MAVEKINRFRASDGKEFSDFEDAERHEIKLSKNFTELQVEQRFVRELCYYGPEYGNLVMDLVCLLSSYHKFFEEKQKKEGAEEL</sequence>
<protein>
    <submittedName>
        <fullName evidence="1">Uncharacterized protein</fullName>
    </submittedName>
</protein>
<reference evidence="1" key="1">
    <citation type="submission" date="2020-03" db="EMBL/GenBank/DDBJ databases">
        <title>The deep terrestrial virosphere.</title>
        <authorList>
            <person name="Holmfeldt K."/>
            <person name="Nilsson E."/>
            <person name="Simone D."/>
            <person name="Lopez-Fernandez M."/>
            <person name="Wu X."/>
            <person name="de Brujin I."/>
            <person name="Lundin D."/>
            <person name="Andersson A."/>
            <person name="Bertilsson S."/>
            <person name="Dopson M."/>
        </authorList>
    </citation>
    <scope>NUCLEOTIDE SEQUENCE</scope>
    <source>
        <strain evidence="2">MM415A01485</strain>
        <strain evidence="1">TM448A02302</strain>
    </source>
</reference>
<accession>A0A6H1ZV45</accession>